<sequence length="497" mass="55105">MKIPRLVLAGTHSGVGKTTLATGLMAALHKRQRPIQGYKVGPDYIDPSYHAAATGRASRNLDRWLLGDRLPSVFLQSSQDRWAVIEGVMGMFDGMSGTAGFGSTADVAKLLKAPIILIVDASSMSRSAAALVHGFKTYDPEVSLQGVILNRVKSPAQEKIIREALLELEIPVLGVLPKETSLHLPERHLGLIPVGEGGLLEGFIESLAEFMQKYLDLEQIEKIMLQAPDFLEITQSDNNIYNDDLSSGLNPGIEDLNHIDIFKNNNLKQGESGCANRRGDLLDLKASDHKFRLGLAWDEAFLFYYQDALDLAEGLNCSLIPFSPLHDLALPDDLDGIFLGGGFPELHLQELSDNISFLDSLRGFAAKGKSIYAECGGYMYLGKSITSFEGKELPMAGLIPMKAEMTKRLQGIGYRRGVFREDNFLGPRGTVVRGHEFHYSRVIYESEVPAVYELFKGEQPDRLEGYMRNNLVASYLHLNFAGQPELMQHWFTSQWRG</sequence>
<comment type="miscellaneous">
    <text evidence="7">The a and c carboxylates of cobyrinate are activated for nucleophilic attack via formation of a phosphorylated intermediate by ATP. CbiA catalyzes first the amidation of the c-carboxylate, and then that of the a-carboxylate.</text>
</comment>
<dbReference type="Pfam" id="PF01656">
    <property type="entry name" value="CbiA"/>
    <property type="match status" value="1"/>
</dbReference>
<evidence type="ECO:0000256" key="6">
    <source>
        <dbReference type="ARBA" id="ARBA00022962"/>
    </source>
</evidence>
<comment type="caution">
    <text evidence="10">The sequence shown here is derived from an EMBL/GenBank/DDBJ whole genome shotgun (WGS) entry which is preliminary data.</text>
</comment>
<keyword evidence="7" id="KW-0169">Cobalamin biosynthesis</keyword>
<keyword evidence="3 7" id="KW-0547">Nucleotide-binding</keyword>
<evidence type="ECO:0000313" key="11">
    <source>
        <dbReference type="Proteomes" id="UP000036356"/>
    </source>
</evidence>
<keyword evidence="2 7" id="KW-0436">Ligase</keyword>
<comment type="function">
    <text evidence="7">Catalyzes the ATP-dependent amidation of the two carboxylate groups at positions a and c of cobyrinate, using either L-glutamine or ammonia as the nitrogen source.</text>
</comment>
<evidence type="ECO:0000256" key="2">
    <source>
        <dbReference type="ARBA" id="ARBA00022598"/>
    </source>
</evidence>
<keyword evidence="11" id="KW-1185">Reference proteome</keyword>
<dbReference type="RefSeq" id="WP_047810709.1">
    <property type="nucleotide sequence ID" value="NZ_LDZY01000009.1"/>
</dbReference>
<feature type="domain" description="CobQ/CobB/MinD/ParA nucleotide binding" evidence="8">
    <location>
        <begin position="7"/>
        <end position="189"/>
    </location>
</feature>
<feature type="active site" description="Nucleophile" evidence="7">
    <location>
        <position position="375"/>
    </location>
</feature>
<dbReference type="InterPro" id="IPR029062">
    <property type="entry name" value="Class_I_gatase-like"/>
</dbReference>
<organism evidence="10 11">
    <name type="scientific">Desulfosporosinus acididurans</name>
    <dbReference type="NCBI Taxonomy" id="476652"/>
    <lineage>
        <taxon>Bacteria</taxon>
        <taxon>Bacillati</taxon>
        <taxon>Bacillota</taxon>
        <taxon>Clostridia</taxon>
        <taxon>Eubacteriales</taxon>
        <taxon>Desulfitobacteriaceae</taxon>
        <taxon>Desulfosporosinus</taxon>
    </lineage>
</organism>
<dbReference type="CDD" id="cd05388">
    <property type="entry name" value="CobB_N"/>
    <property type="match status" value="1"/>
</dbReference>
<accession>A0A0J1FPB3</accession>
<dbReference type="HAMAP" id="MF_00027">
    <property type="entry name" value="CobB_CbiA"/>
    <property type="match status" value="1"/>
</dbReference>
<comment type="pathway">
    <text evidence="7">Cofactor biosynthesis; adenosylcobalamin biosynthesis; cob(II)yrinate a,c-diamide from sirohydrochlorin (anaerobic route): step 10/10.</text>
</comment>
<dbReference type="UniPathway" id="UPA00148">
    <property type="reaction ID" value="UER00231"/>
</dbReference>
<dbReference type="GO" id="GO:0042242">
    <property type="term" value="F:cobyrinic acid a,c-diamide synthase activity"/>
    <property type="evidence" value="ECO:0007669"/>
    <property type="project" value="UniProtKB-UniRule"/>
</dbReference>
<evidence type="ECO:0000256" key="4">
    <source>
        <dbReference type="ARBA" id="ARBA00022840"/>
    </source>
</evidence>
<dbReference type="SUPFAM" id="SSF52317">
    <property type="entry name" value="Class I glutamine amidotransferase-like"/>
    <property type="match status" value="1"/>
</dbReference>
<dbReference type="SUPFAM" id="SSF52540">
    <property type="entry name" value="P-loop containing nucleoside triphosphate hydrolases"/>
    <property type="match status" value="1"/>
</dbReference>
<keyword evidence="4 7" id="KW-0067">ATP-binding</keyword>
<dbReference type="NCBIfam" id="NF002204">
    <property type="entry name" value="PRK01077.1"/>
    <property type="match status" value="1"/>
</dbReference>
<dbReference type="InterPro" id="IPR004484">
    <property type="entry name" value="CbiA/CobB_synth"/>
</dbReference>
<dbReference type="InterPro" id="IPR011698">
    <property type="entry name" value="GATase_3"/>
</dbReference>
<reference evidence="10 11" key="1">
    <citation type="submission" date="2015-06" db="EMBL/GenBank/DDBJ databases">
        <title>Draft genome of the moderately acidophilic sulfate reducer Candidatus Desulfosporosinus acididurans strain M1.</title>
        <authorList>
            <person name="Poehlein A."/>
            <person name="Petzsch P."/>
            <person name="Johnson B.D."/>
            <person name="Schloemann M."/>
            <person name="Daniel R."/>
            <person name="Muehling M."/>
        </authorList>
    </citation>
    <scope>NUCLEOTIDE SEQUENCE [LARGE SCALE GENOMIC DNA]</scope>
    <source>
        <strain evidence="10 11">M1</strain>
    </source>
</reference>
<dbReference type="EC" id="6.3.5.11" evidence="7"/>
<gene>
    <name evidence="10" type="primary">cobB_2</name>
    <name evidence="7" type="synonym">cbiA</name>
    <name evidence="10" type="ORF">DEAC_c28960</name>
</gene>
<dbReference type="EMBL" id="LDZY01000009">
    <property type="protein sequence ID" value="KLU65344.1"/>
    <property type="molecule type" value="Genomic_DNA"/>
</dbReference>
<proteinExistence type="inferred from homology"/>
<feature type="site" description="Increases nucleophilicity of active site Cys" evidence="7">
    <location>
        <position position="477"/>
    </location>
</feature>
<dbReference type="InterPro" id="IPR027417">
    <property type="entry name" value="P-loop_NTPase"/>
</dbReference>
<keyword evidence="6 7" id="KW-0315">Glutamine amidotransferase</keyword>
<evidence type="ECO:0000256" key="3">
    <source>
        <dbReference type="ARBA" id="ARBA00022741"/>
    </source>
</evidence>
<dbReference type="GO" id="GO:0009236">
    <property type="term" value="P:cobalamin biosynthetic process"/>
    <property type="evidence" value="ECO:0007669"/>
    <property type="project" value="UniProtKB-UniRule"/>
</dbReference>
<dbReference type="Gene3D" id="3.40.50.300">
    <property type="entry name" value="P-loop containing nucleotide triphosphate hydrolases"/>
    <property type="match status" value="1"/>
</dbReference>
<dbReference type="GO" id="GO:0005524">
    <property type="term" value="F:ATP binding"/>
    <property type="evidence" value="ECO:0007669"/>
    <property type="project" value="UniProtKB-UniRule"/>
</dbReference>
<evidence type="ECO:0000256" key="1">
    <source>
        <dbReference type="ARBA" id="ARBA00001946"/>
    </source>
</evidence>
<name>A0A0J1FPB3_9FIRM</name>
<dbReference type="InterPro" id="IPR002586">
    <property type="entry name" value="CobQ/CobB/MinD/ParA_Nub-bd_dom"/>
</dbReference>
<evidence type="ECO:0000259" key="9">
    <source>
        <dbReference type="Pfam" id="PF07685"/>
    </source>
</evidence>
<protein>
    <recommendedName>
        <fullName evidence="7">Cobyrinate a,c-diamide synthase</fullName>
        <ecNumber evidence="7">6.3.5.11</ecNumber>
    </recommendedName>
    <alternativeName>
        <fullName evidence="7">Cobyrinic acid a,c-diamide synthetase</fullName>
    </alternativeName>
</protein>
<keyword evidence="5 7" id="KW-0460">Magnesium</keyword>
<dbReference type="PROSITE" id="PS51274">
    <property type="entry name" value="GATASE_COBBQ"/>
    <property type="match status" value="1"/>
</dbReference>
<evidence type="ECO:0000259" key="8">
    <source>
        <dbReference type="Pfam" id="PF01656"/>
    </source>
</evidence>
<comment type="domain">
    <text evidence="7">Comprises of two domains. The C-terminal domain contains the binding site for glutamine and catalyzes the hydrolysis of this substrate to glutamate and ammonia. The N-terminal domain is anticipated to bind ATP and cobyrinate and catalyzes the ultimate synthesis of the diamide product. The ammonia produced via the glutaminase domain is probably translocated to the adjacent domain via a molecular tunnel, where it reacts with an activated intermediate.</text>
</comment>
<evidence type="ECO:0000313" key="10">
    <source>
        <dbReference type="EMBL" id="KLU65344.1"/>
    </source>
</evidence>
<evidence type="ECO:0000256" key="7">
    <source>
        <dbReference type="HAMAP-Rule" id="MF_00027"/>
    </source>
</evidence>
<dbReference type="PANTHER" id="PTHR43873:SF1">
    <property type="entry name" value="COBYRINATE A,C-DIAMIDE SYNTHASE"/>
    <property type="match status" value="1"/>
</dbReference>
<comment type="catalytic activity">
    <reaction evidence="7">
        <text>cob(II)yrinate + 2 L-glutamine + 2 ATP + 2 H2O = cob(II)yrinate a,c diamide + 2 L-glutamate + 2 ADP + 2 phosphate + 2 H(+)</text>
        <dbReference type="Rhea" id="RHEA:26289"/>
        <dbReference type="ChEBI" id="CHEBI:15377"/>
        <dbReference type="ChEBI" id="CHEBI:15378"/>
        <dbReference type="ChEBI" id="CHEBI:29985"/>
        <dbReference type="ChEBI" id="CHEBI:30616"/>
        <dbReference type="ChEBI" id="CHEBI:43474"/>
        <dbReference type="ChEBI" id="CHEBI:58359"/>
        <dbReference type="ChEBI" id="CHEBI:58537"/>
        <dbReference type="ChEBI" id="CHEBI:58894"/>
        <dbReference type="ChEBI" id="CHEBI:456216"/>
        <dbReference type="EC" id="6.3.5.11"/>
    </reaction>
</comment>
<dbReference type="AlphaFoldDB" id="A0A0J1FPB3"/>
<dbReference type="STRING" id="476652.DEAC_c28960"/>
<dbReference type="Proteomes" id="UP000036356">
    <property type="component" value="Unassembled WGS sequence"/>
</dbReference>
<dbReference type="Gene3D" id="3.40.50.880">
    <property type="match status" value="1"/>
</dbReference>
<dbReference type="PATRIC" id="fig|476652.3.peg.3045"/>
<dbReference type="Pfam" id="PF07685">
    <property type="entry name" value="GATase_3"/>
    <property type="match status" value="1"/>
</dbReference>
<comment type="similarity">
    <text evidence="7">Belongs to the CobB/CbiA family.</text>
</comment>
<dbReference type="PANTHER" id="PTHR43873">
    <property type="entry name" value="COBYRINATE A,C-DIAMIDE SYNTHASE"/>
    <property type="match status" value="1"/>
</dbReference>
<dbReference type="CDD" id="cd03130">
    <property type="entry name" value="GATase1_CobB"/>
    <property type="match status" value="1"/>
</dbReference>
<feature type="domain" description="CobB/CobQ-like glutamine amidotransferase" evidence="9">
    <location>
        <begin position="295"/>
        <end position="482"/>
    </location>
</feature>
<comment type="cofactor">
    <cofactor evidence="1 7">
        <name>Mg(2+)</name>
        <dbReference type="ChEBI" id="CHEBI:18420"/>
    </cofactor>
</comment>
<evidence type="ECO:0000256" key="5">
    <source>
        <dbReference type="ARBA" id="ARBA00022842"/>
    </source>
</evidence>